<organism evidence="1 2">
    <name type="scientific">Lepeophtheirus salmonis</name>
    <name type="common">Salmon louse</name>
    <name type="synonym">Caligus salmonis</name>
    <dbReference type="NCBI Taxonomy" id="72036"/>
    <lineage>
        <taxon>Eukaryota</taxon>
        <taxon>Metazoa</taxon>
        <taxon>Ecdysozoa</taxon>
        <taxon>Arthropoda</taxon>
        <taxon>Crustacea</taxon>
        <taxon>Multicrustacea</taxon>
        <taxon>Hexanauplia</taxon>
        <taxon>Copepoda</taxon>
        <taxon>Siphonostomatoida</taxon>
        <taxon>Caligidae</taxon>
        <taxon>Lepeophtheirus</taxon>
    </lineage>
</organism>
<reference evidence="1" key="1">
    <citation type="submission" date="2021-02" db="EMBL/GenBank/DDBJ databases">
        <authorList>
            <person name="Bekaert M."/>
        </authorList>
    </citation>
    <scope>NUCLEOTIDE SEQUENCE</scope>
    <source>
        <strain evidence="1">IoA-00</strain>
    </source>
</reference>
<name>A0A7R8CVX3_LEPSM</name>
<evidence type="ECO:0000313" key="2">
    <source>
        <dbReference type="Proteomes" id="UP000675881"/>
    </source>
</evidence>
<keyword evidence="2" id="KW-1185">Reference proteome</keyword>
<gene>
    <name evidence="1" type="ORF">LSAA_9714</name>
</gene>
<sequence>MFSADVGELDQSYEKLKEAILERYQENFTGLLKELFSTEESRDKKPLNMVRTKKKILEHKYSSFDSHFFCMHYYQRLPDFIQRGLVTVKDRLDLEELAKHGDKMMSYNPTFNVCYSDAQPHGHTIKDLVNMINEMSLRLQSLEEKVITDTRRSCTTSRCSSVSSYRRLVWFCYAKYRAKT</sequence>
<dbReference type="Proteomes" id="UP000675881">
    <property type="component" value="Chromosome 5"/>
</dbReference>
<evidence type="ECO:0000313" key="1">
    <source>
        <dbReference type="EMBL" id="CAF2948605.1"/>
    </source>
</evidence>
<accession>A0A7R8CVX3</accession>
<proteinExistence type="predicted"/>
<dbReference type="EMBL" id="HG994584">
    <property type="protein sequence ID" value="CAF2948605.1"/>
    <property type="molecule type" value="Genomic_DNA"/>
</dbReference>
<dbReference type="AlphaFoldDB" id="A0A7R8CVX3"/>
<protein>
    <submittedName>
        <fullName evidence="1">(salmon louse) hypothetical protein</fullName>
    </submittedName>
</protein>